<dbReference type="PANTHER" id="PTHR47256:SF1">
    <property type="entry name" value="ZN(II)2CYS6 TRANSCRIPTION FACTOR (EUROFUNG)"/>
    <property type="match status" value="1"/>
</dbReference>
<dbReference type="OrthoDB" id="426882at2759"/>
<gene>
    <name evidence="1" type="ORF">NA57DRAFT_53225</name>
</gene>
<evidence type="ECO:0000313" key="1">
    <source>
        <dbReference type="EMBL" id="KAF2101250.1"/>
    </source>
</evidence>
<dbReference type="EMBL" id="ML978123">
    <property type="protein sequence ID" value="KAF2101250.1"/>
    <property type="molecule type" value="Genomic_DNA"/>
</dbReference>
<organism evidence="1 2">
    <name type="scientific">Rhizodiscina lignyota</name>
    <dbReference type="NCBI Taxonomy" id="1504668"/>
    <lineage>
        <taxon>Eukaryota</taxon>
        <taxon>Fungi</taxon>
        <taxon>Dikarya</taxon>
        <taxon>Ascomycota</taxon>
        <taxon>Pezizomycotina</taxon>
        <taxon>Dothideomycetes</taxon>
        <taxon>Pleosporomycetidae</taxon>
        <taxon>Aulographales</taxon>
        <taxon>Rhizodiscinaceae</taxon>
        <taxon>Rhizodiscina</taxon>
    </lineage>
</organism>
<proteinExistence type="predicted"/>
<protein>
    <recommendedName>
        <fullName evidence="3">Transcription factor domain-containing protein</fullName>
    </recommendedName>
</protein>
<dbReference type="CDD" id="cd12148">
    <property type="entry name" value="fungal_TF_MHR"/>
    <property type="match status" value="1"/>
</dbReference>
<dbReference type="InterPro" id="IPR053187">
    <property type="entry name" value="Notoamide_regulator"/>
</dbReference>
<sequence length="433" mass="48889">MLVNAVLSAGCMSDRMIANRAQFWNPHSLPYKFLAEAKRLWELNQGTNELTAIQAAIIINFLYDASGMDRVGLSYGIQAIAMAHDLGIFEDSPYKKQEKAQRASFHSVGSFLLPGVKWRPTTSSAHLFSRTPPRVPLPDPSTDPSWYGEFWIRYYEDSALYPVSFPYFFSSLCGLRIIVNDITERLYGKLESHGQLSLSEAERFKSRFDEWFGALPEPLTPRNSVLPMHLKLHLEYFSTTASIFTPHAAAHAILSDTGKCTELAIDNTAQDIIFNAKIRMETLIRLYYLRHSLDAFDPFMLSFLILLGNAASEALNRSEEIISTPDDLRSTLILCVKGLHDQRKNYYLAEVVYRLLRDRMKPDDVALLQEATNTGSAEDDPPLLKHYIRSQWPIPIIRVDEDPNLSKLDVLVNAYTKTSQGVASDESSRGGTP</sequence>
<dbReference type="AlphaFoldDB" id="A0A9P4IL55"/>
<keyword evidence="2" id="KW-1185">Reference proteome</keyword>
<evidence type="ECO:0008006" key="3">
    <source>
        <dbReference type="Google" id="ProtNLM"/>
    </source>
</evidence>
<evidence type="ECO:0000313" key="2">
    <source>
        <dbReference type="Proteomes" id="UP000799772"/>
    </source>
</evidence>
<dbReference type="PANTHER" id="PTHR47256">
    <property type="entry name" value="ZN(II)2CYS6 TRANSCRIPTION FACTOR (EUROFUNG)-RELATED"/>
    <property type="match status" value="1"/>
</dbReference>
<accession>A0A9P4IL55</accession>
<reference evidence="1" key="1">
    <citation type="journal article" date="2020" name="Stud. Mycol.">
        <title>101 Dothideomycetes genomes: a test case for predicting lifestyles and emergence of pathogens.</title>
        <authorList>
            <person name="Haridas S."/>
            <person name="Albert R."/>
            <person name="Binder M."/>
            <person name="Bloem J."/>
            <person name="Labutti K."/>
            <person name="Salamov A."/>
            <person name="Andreopoulos B."/>
            <person name="Baker S."/>
            <person name="Barry K."/>
            <person name="Bills G."/>
            <person name="Bluhm B."/>
            <person name="Cannon C."/>
            <person name="Castanera R."/>
            <person name="Culley D."/>
            <person name="Daum C."/>
            <person name="Ezra D."/>
            <person name="Gonzalez J."/>
            <person name="Henrissat B."/>
            <person name="Kuo A."/>
            <person name="Liang C."/>
            <person name="Lipzen A."/>
            <person name="Lutzoni F."/>
            <person name="Magnuson J."/>
            <person name="Mondo S."/>
            <person name="Nolan M."/>
            <person name="Ohm R."/>
            <person name="Pangilinan J."/>
            <person name="Park H.-J."/>
            <person name="Ramirez L."/>
            <person name="Alfaro M."/>
            <person name="Sun H."/>
            <person name="Tritt A."/>
            <person name="Yoshinaga Y."/>
            <person name="Zwiers L.-H."/>
            <person name="Turgeon B."/>
            <person name="Goodwin S."/>
            <person name="Spatafora J."/>
            <person name="Crous P."/>
            <person name="Grigoriev I."/>
        </authorList>
    </citation>
    <scope>NUCLEOTIDE SEQUENCE</scope>
    <source>
        <strain evidence="1">CBS 133067</strain>
    </source>
</reference>
<name>A0A9P4IL55_9PEZI</name>
<dbReference type="Proteomes" id="UP000799772">
    <property type="component" value="Unassembled WGS sequence"/>
</dbReference>
<comment type="caution">
    <text evidence="1">The sequence shown here is derived from an EMBL/GenBank/DDBJ whole genome shotgun (WGS) entry which is preliminary data.</text>
</comment>